<evidence type="ECO:0000313" key="2">
    <source>
        <dbReference type="Proteomes" id="UP001156903"/>
    </source>
</evidence>
<name>A0ABQ6C3C2_9BURK</name>
<dbReference type="InterPro" id="IPR011990">
    <property type="entry name" value="TPR-like_helical_dom_sf"/>
</dbReference>
<protein>
    <submittedName>
        <fullName evidence="1">Uncharacterized protein</fullName>
    </submittedName>
</protein>
<keyword evidence="2" id="KW-1185">Reference proteome</keyword>
<reference evidence="2" key="1">
    <citation type="journal article" date="2019" name="Int. J. Syst. Evol. Microbiol.">
        <title>The Global Catalogue of Microorganisms (GCM) 10K type strain sequencing project: providing services to taxonomists for standard genome sequencing and annotation.</title>
        <authorList>
            <consortium name="The Broad Institute Genomics Platform"/>
            <consortium name="The Broad Institute Genome Sequencing Center for Infectious Disease"/>
            <person name="Wu L."/>
            <person name="Ma J."/>
        </authorList>
    </citation>
    <scope>NUCLEOTIDE SEQUENCE [LARGE SCALE GENOMIC DNA]</scope>
    <source>
        <strain evidence="2">NBRC 109341</strain>
    </source>
</reference>
<dbReference type="Gene3D" id="1.25.40.10">
    <property type="entry name" value="Tetratricopeptide repeat domain"/>
    <property type="match status" value="1"/>
</dbReference>
<dbReference type="EMBL" id="BSPB01000011">
    <property type="protein sequence ID" value="GLS14385.1"/>
    <property type="molecule type" value="Genomic_DNA"/>
</dbReference>
<gene>
    <name evidence="1" type="ORF">GCM10007935_18160</name>
</gene>
<accession>A0ABQ6C3C2</accession>
<organism evidence="1 2">
    <name type="scientific">Hydrogenophaga electricum</name>
    <dbReference type="NCBI Taxonomy" id="1230953"/>
    <lineage>
        <taxon>Bacteria</taxon>
        <taxon>Pseudomonadati</taxon>
        <taxon>Pseudomonadota</taxon>
        <taxon>Betaproteobacteria</taxon>
        <taxon>Burkholderiales</taxon>
        <taxon>Comamonadaceae</taxon>
        <taxon>Hydrogenophaga</taxon>
    </lineage>
</organism>
<proteinExistence type="predicted"/>
<dbReference type="Proteomes" id="UP001156903">
    <property type="component" value="Unassembled WGS sequence"/>
</dbReference>
<sequence length="262" mass="28153">MEATVSESWPACPAPARTALEADDVVRLWPRLHGGDAEPLPDDPALLQAWVLYHQGRFEAAARAGLALGTPGLSLSHKATCMQAIYVEPSEPRRLVMLLDVAERARRQQELAPQQPAGWYWQGHALGRYSQGVSVAKALARGLGGRVRSSLERTVALAPAHADAHLALANFHAEVIDKVGELIGGMTHGARKSLGRLHYSQALALQPESPVTLHECAQGLVMLDGAAAEAEARRLRERAATLPPVDAMERLYLEAVQAGLDG</sequence>
<comment type="caution">
    <text evidence="1">The sequence shown here is derived from an EMBL/GenBank/DDBJ whole genome shotgun (WGS) entry which is preliminary data.</text>
</comment>
<dbReference type="RefSeq" id="WP_284307527.1">
    <property type="nucleotide sequence ID" value="NZ_BSPB01000011.1"/>
</dbReference>
<evidence type="ECO:0000313" key="1">
    <source>
        <dbReference type="EMBL" id="GLS14385.1"/>
    </source>
</evidence>